<accession>A0A0R1JXD9</accession>
<proteinExistence type="predicted"/>
<feature type="compositionally biased region" description="Polar residues" evidence="1">
    <location>
        <begin position="15"/>
        <end position="30"/>
    </location>
</feature>
<dbReference type="Proteomes" id="UP000051804">
    <property type="component" value="Unassembled WGS sequence"/>
</dbReference>
<keyword evidence="3" id="KW-1185">Reference proteome</keyword>
<sequence>MMLVAAAGVGLAGCTQQTSNSGSASATSREQAAKDYLTGPKQRGLTVSNVNTLTQTDLPSNVQATTAVAFTGESQTPMQVMTFKTQAAATTARQYYVKQQLRTYTDRRVLFTAERTLGREWFTKYQQAIFRQ</sequence>
<evidence type="ECO:0000313" key="2">
    <source>
        <dbReference type="EMBL" id="KRK72506.1"/>
    </source>
</evidence>
<comment type="caution">
    <text evidence="2">The sequence shown here is derived from an EMBL/GenBank/DDBJ whole genome shotgun (WGS) entry which is preliminary data.</text>
</comment>
<gene>
    <name evidence="2" type="ORF">FD02_GL001478</name>
</gene>
<organism evidence="2 3">
    <name type="scientific">Lacticaseibacillus nasuensis JCM 17158</name>
    <dbReference type="NCBI Taxonomy" id="1291734"/>
    <lineage>
        <taxon>Bacteria</taxon>
        <taxon>Bacillati</taxon>
        <taxon>Bacillota</taxon>
        <taxon>Bacilli</taxon>
        <taxon>Lactobacillales</taxon>
        <taxon>Lactobacillaceae</taxon>
        <taxon>Lacticaseibacillus</taxon>
    </lineage>
</organism>
<dbReference type="EMBL" id="AZDJ01000022">
    <property type="protein sequence ID" value="KRK72506.1"/>
    <property type="molecule type" value="Genomic_DNA"/>
</dbReference>
<name>A0A0R1JXD9_9LACO</name>
<reference evidence="2 3" key="1">
    <citation type="journal article" date="2015" name="Genome Announc.">
        <title>Expanding the biotechnology potential of lactobacilli through comparative genomics of 213 strains and associated genera.</title>
        <authorList>
            <person name="Sun Z."/>
            <person name="Harris H.M."/>
            <person name="McCann A."/>
            <person name="Guo C."/>
            <person name="Argimon S."/>
            <person name="Zhang W."/>
            <person name="Yang X."/>
            <person name="Jeffery I.B."/>
            <person name="Cooney J.C."/>
            <person name="Kagawa T.F."/>
            <person name="Liu W."/>
            <person name="Song Y."/>
            <person name="Salvetti E."/>
            <person name="Wrobel A."/>
            <person name="Rasinkangas P."/>
            <person name="Parkhill J."/>
            <person name="Rea M.C."/>
            <person name="O'Sullivan O."/>
            <person name="Ritari J."/>
            <person name="Douillard F.P."/>
            <person name="Paul Ross R."/>
            <person name="Yang R."/>
            <person name="Briner A.E."/>
            <person name="Felis G.E."/>
            <person name="de Vos W.M."/>
            <person name="Barrangou R."/>
            <person name="Klaenhammer T.R."/>
            <person name="Caufield P.W."/>
            <person name="Cui Y."/>
            <person name="Zhang H."/>
            <person name="O'Toole P.W."/>
        </authorList>
    </citation>
    <scope>NUCLEOTIDE SEQUENCE [LARGE SCALE GENOMIC DNA]</scope>
    <source>
        <strain evidence="2 3">JCM 17158</strain>
    </source>
</reference>
<evidence type="ECO:0000313" key="3">
    <source>
        <dbReference type="Proteomes" id="UP000051804"/>
    </source>
</evidence>
<feature type="region of interest" description="Disordered" evidence="1">
    <location>
        <begin position="15"/>
        <end position="40"/>
    </location>
</feature>
<dbReference type="PATRIC" id="fig|1291734.4.peg.1521"/>
<dbReference type="STRING" id="1291734.FD02_GL001478"/>
<evidence type="ECO:0000256" key="1">
    <source>
        <dbReference type="SAM" id="MobiDB-lite"/>
    </source>
</evidence>
<dbReference type="AlphaFoldDB" id="A0A0R1JXD9"/>
<protein>
    <submittedName>
        <fullName evidence="2">Uncharacterized protein</fullName>
    </submittedName>
</protein>